<dbReference type="PANTHER" id="PTHR43877:SF5">
    <property type="entry name" value="BLL8307 PROTEIN"/>
    <property type="match status" value="1"/>
</dbReference>
<dbReference type="InterPro" id="IPR016181">
    <property type="entry name" value="Acyl_CoA_acyltransferase"/>
</dbReference>
<dbReference type="EMBL" id="JANIBC010000001">
    <property type="protein sequence ID" value="MCQ8184192.1"/>
    <property type="molecule type" value="Genomic_DNA"/>
</dbReference>
<gene>
    <name evidence="4" type="ORF">NOG11_02225</name>
</gene>
<sequence length="151" mass="16223">MVRIIEVPSDNERVQTLIAVQKAYSIEHTPPGSGHAIVAGGKPEGRFFLAVLGEEAAGCIALKGLGEGVAEIKAMHVYERFRGQGIASALVARLVEEAKVGGVEVLKLETGPNEPWAASRAVYTKAGFTPCERYGEYAADPFSYCMELRLN</sequence>
<organism evidence="4 5">
    <name type="scientific">Parvularcula maris</name>
    <dbReference type="NCBI Taxonomy" id="2965077"/>
    <lineage>
        <taxon>Bacteria</taxon>
        <taxon>Pseudomonadati</taxon>
        <taxon>Pseudomonadota</taxon>
        <taxon>Alphaproteobacteria</taxon>
        <taxon>Parvularculales</taxon>
        <taxon>Parvularculaceae</taxon>
        <taxon>Parvularcula</taxon>
    </lineage>
</organism>
<dbReference type="PANTHER" id="PTHR43877">
    <property type="entry name" value="AMINOALKYLPHOSPHONATE N-ACETYLTRANSFERASE-RELATED-RELATED"/>
    <property type="match status" value="1"/>
</dbReference>
<accession>A0A9X2L8L2</accession>
<keyword evidence="5" id="KW-1185">Reference proteome</keyword>
<dbReference type="CDD" id="cd04301">
    <property type="entry name" value="NAT_SF"/>
    <property type="match status" value="1"/>
</dbReference>
<dbReference type="SUPFAM" id="SSF55729">
    <property type="entry name" value="Acyl-CoA N-acyltransferases (Nat)"/>
    <property type="match status" value="1"/>
</dbReference>
<keyword evidence="2" id="KW-0012">Acyltransferase</keyword>
<evidence type="ECO:0000259" key="3">
    <source>
        <dbReference type="PROSITE" id="PS51186"/>
    </source>
</evidence>
<name>A0A9X2L8L2_9PROT</name>
<evidence type="ECO:0000256" key="2">
    <source>
        <dbReference type="ARBA" id="ARBA00023315"/>
    </source>
</evidence>
<evidence type="ECO:0000313" key="5">
    <source>
        <dbReference type="Proteomes" id="UP001142610"/>
    </source>
</evidence>
<keyword evidence="1" id="KW-0808">Transferase</keyword>
<dbReference type="AlphaFoldDB" id="A0A9X2L8L2"/>
<dbReference type="Pfam" id="PF00583">
    <property type="entry name" value="Acetyltransf_1"/>
    <property type="match status" value="1"/>
</dbReference>
<dbReference type="Proteomes" id="UP001142610">
    <property type="component" value="Unassembled WGS sequence"/>
</dbReference>
<feature type="domain" description="N-acetyltransferase" evidence="3">
    <location>
        <begin position="1"/>
        <end position="151"/>
    </location>
</feature>
<dbReference type="PROSITE" id="PS51186">
    <property type="entry name" value="GNAT"/>
    <property type="match status" value="1"/>
</dbReference>
<evidence type="ECO:0000313" key="4">
    <source>
        <dbReference type="EMBL" id="MCQ8184192.1"/>
    </source>
</evidence>
<dbReference type="InterPro" id="IPR000182">
    <property type="entry name" value="GNAT_dom"/>
</dbReference>
<comment type="caution">
    <text evidence="4">The sequence shown here is derived from an EMBL/GenBank/DDBJ whole genome shotgun (WGS) entry which is preliminary data.</text>
</comment>
<dbReference type="Gene3D" id="3.40.630.30">
    <property type="match status" value="1"/>
</dbReference>
<dbReference type="RefSeq" id="WP_256617996.1">
    <property type="nucleotide sequence ID" value="NZ_JANIBC010000001.1"/>
</dbReference>
<reference evidence="4" key="1">
    <citation type="submission" date="2022-07" db="EMBL/GenBank/DDBJ databases">
        <title>Parvularcula maris sp. nov., an algicidal bacterium isolated from seawater.</title>
        <authorList>
            <person name="Li F."/>
        </authorList>
    </citation>
    <scope>NUCLEOTIDE SEQUENCE</scope>
    <source>
        <strain evidence="4">BGMRC 0090</strain>
    </source>
</reference>
<proteinExistence type="predicted"/>
<evidence type="ECO:0000256" key="1">
    <source>
        <dbReference type="ARBA" id="ARBA00022679"/>
    </source>
</evidence>
<dbReference type="GO" id="GO:0016747">
    <property type="term" value="F:acyltransferase activity, transferring groups other than amino-acyl groups"/>
    <property type="evidence" value="ECO:0007669"/>
    <property type="project" value="InterPro"/>
</dbReference>
<dbReference type="InterPro" id="IPR050832">
    <property type="entry name" value="Bact_Acetyltransf"/>
</dbReference>
<protein>
    <submittedName>
        <fullName evidence="4">GNAT family N-acetyltransferase</fullName>
    </submittedName>
</protein>